<reference evidence="2" key="1">
    <citation type="submission" date="2017-06" db="EMBL/GenBank/DDBJ databases">
        <authorList>
            <person name="Varghese N."/>
            <person name="Submissions S."/>
        </authorList>
    </citation>
    <scope>NUCLEOTIDE SEQUENCE [LARGE SCALE GENOMIC DNA]</scope>
    <source>
        <strain evidence="2">DSM 27993</strain>
    </source>
</reference>
<dbReference type="RefSeq" id="WP_141107246.1">
    <property type="nucleotide sequence ID" value="NZ_FZNX01000001.1"/>
</dbReference>
<proteinExistence type="predicted"/>
<dbReference type="EMBL" id="FZNX01000001">
    <property type="protein sequence ID" value="SNR34187.1"/>
    <property type="molecule type" value="Genomic_DNA"/>
</dbReference>
<name>A0A238VJA8_9FLAO</name>
<dbReference type="OrthoDB" id="9765957at2"/>
<dbReference type="Proteomes" id="UP000198412">
    <property type="component" value="Unassembled WGS sequence"/>
</dbReference>
<sequence length="1298" mass="132985">MKRLLLLMLLIVTVFQGFSQTKGISYQAVILNPNPQELPGQNAQNNILVNSAVSIQFTVVNASGTEEYQEQHNTSTDKYGMINLLIGTGSPTSSADFTDIFWDGITKKLKVGIDFSGGTNFSALSEQNLTYMPQPATQETTQLIVDNAASILAEKARAISAEQTNTAAIVLNTAKISYPGDQDISGIAVNAAGISALESEQTTQNNAIYLNTGKVGITTGQATTISNTTGINTGDQDISGIATNATGISDEAARAGSAELANAGAISTIQGEQTIQNTSIGLNTAKVGITIAQATTISNTTGINTGDQDISGIATNATGISALESEQTIQNTSIGLNTAKVGITTAQATIISNTSGINTGNQNISGIAINAGAISTIQGEQTTQNDAIDLKENAITATTQGQIKVWNGTKWIVSTDKIGIGNAAGSTSQEPNALAIGTQAGTSTQGGKSIAIGYQSGMTTQGWNATAVGQEAGKTNQQGNAVAIGNVAGYNAQGGGAIAIGILAGYETQGSNATAVGSKAGYYYQGENGVAVGINSGRQYQGTNAVAVGNEAGNGSQGANSVALGITAGQISQGVDAVAIGNNAASSSQGTSAVAIGLQAGRSNQSADAVAIGTQAGGYNQGTSSIAIGRLAGKTNQAANSIILSASGIELNSATEGFYVDPIRTVTASGANYSLSYNSATKEIFLNDGAQISGTNTGDETLTTIKNKLGISTLSGSNTGDQTLPTLLSLGAVASNVGITGGTNTKITYDAQGLVTAGAAATTTDIVEGTNLYYTEARVIANTAVVANTSHSTLTNNPHAVTKAQVGLENVENTKVNLSATAAPIATDDSTLGYSVGSRWIDVTIGKEYVCLDATATVAVWVETTGGSSNNYAGTSTTSIDLSSFGGCMTYPSYGCASGTATLTTSLPLSYTAGMRVRISETTNPTVEFIEGVIQSYDGETMVITIDTLISSASGTFSSWTINLGAGLPGVPGMLGQMGQGYGGTSTTSNDITIGVKTFTLDNMYYAYSVGMRVRFANSATNYVEGLITSYDNSLYDISINVDYILGAGNFSDWTVGIAGDPATQDLSSYATKDMANATITNLADPTNAQDAATKAYVDALEAKLTALEARITALEPSAPSATLAIGDRYQGGIIAYILQLGDPGYVAGESHGLIAAENDQTPLGLGIEWITGVSTQTTLNGNTLAAIGTGQANTIAMMNQAGYIGGAAKLCDAYSIIDGGVTYNDWFLPSKDELSTMALNRYAIGGFDLTGGLPTTSFYWSSTENDANTAWANYFVRDVQVINSKAYRYNVRAVRAF</sequence>
<accession>A0A238VJA8</accession>
<dbReference type="InterPro" id="IPR011049">
    <property type="entry name" value="Serralysin-like_metalloprot_C"/>
</dbReference>
<gene>
    <name evidence="1" type="ORF">SAMN04488111_0561</name>
</gene>
<organism evidence="1 2">
    <name type="scientific">Lutibacter flavus</name>
    <dbReference type="NCBI Taxonomy" id="691689"/>
    <lineage>
        <taxon>Bacteria</taxon>
        <taxon>Pseudomonadati</taxon>
        <taxon>Bacteroidota</taxon>
        <taxon>Flavobacteriia</taxon>
        <taxon>Flavobacteriales</taxon>
        <taxon>Flavobacteriaceae</taxon>
        <taxon>Lutibacter</taxon>
    </lineage>
</organism>
<evidence type="ECO:0000313" key="1">
    <source>
        <dbReference type="EMBL" id="SNR34187.1"/>
    </source>
</evidence>
<dbReference type="Gene3D" id="2.150.10.10">
    <property type="entry name" value="Serralysin-like metalloprotease, C-terminal"/>
    <property type="match status" value="1"/>
</dbReference>
<keyword evidence="2" id="KW-1185">Reference proteome</keyword>
<evidence type="ECO:0000313" key="2">
    <source>
        <dbReference type="Proteomes" id="UP000198412"/>
    </source>
</evidence>
<protein>
    <recommendedName>
        <fullName evidence="3">Head domain of trimeric autotransporter adhesin</fullName>
    </recommendedName>
</protein>
<evidence type="ECO:0008006" key="3">
    <source>
        <dbReference type="Google" id="ProtNLM"/>
    </source>
</evidence>